<dbReference type="Gene3D" id="3.20.20.150">
    <property type="entry name" value="Divalent-metal-dependent TIM barrel enzymes"/>
    <property type="match status" value="1"/>
</dbReference>
<dbReference type="PROSITE" id="PS51257">
    <property type="entry name" value="PROKAR_LIPOPROTEIN"/>
    <property type="match status" value="1"/>
</dbReference>
<dbReference type="InterPro" id="IPR036237">
    <property type="entry name" value="Xyl_isomerase-like_sf"/>
</dbReference>
<sequence>MIIRYTILALLACFTLGCSSSGKEDVKPEPDEVEVPEKLEIGYSLGVRNFTNEILAYAKSVGIDHVEAAGMNYFFDSNGELSQTEGTMQSIFNSAKAAADAEGINVSSIHMAYSEKMDLSLINEESRKKVVQGHIKLLEYIKVLKPDYILVHPSYYLDPPNQREQRKSQLLKSLNELNEAVKAIGSTLVVENMLGPELMAGQRERPLMRTVEECVEIMGRLPRTIGLAVDMCHIKNPEILIERLGDRLMTVHVSDGTGRAENHWFPCSGQGENDWNAILSALDKVGYEGVFMYECNFDDVKDLVNCYNTLHANYVQSLK</sequence>
<name>A0ABR7XQV6_9SPHI</name>
<accession>A0ABR7XQV6</accession>
<dbReference type="InterPro" id="IPR050312">
    <property type="entry name" value="IolE/XylAMocC-like"/>
</dbReference>
<dbReference type="PANTHER" id="PTHR12110">
    <property type="entry name" value="HYDROXYPYRUVATE ISOMERASE"/>
    <property type="match status" value="1"/>
</dbReference>
<evidence type="ECO:0000259" key="1">
    <source>
        <dbReference type="Pfam" id="PF01261"/>
    </source>
</evidence>
<evidence type="ECO:0000313" key="3">
    <source>
        <dbReference type="Proteomes" id="UP000651112"/>
    </source>
</evidence>
<keyword evidence="3" id="KW-1185">Reference proteome</keyword>
<comment type="caution">
    <text evidence="2">The sequence shown here is derived from an EMBL/GenBank/DDBJ whole genome shotgun (WGS) entry which is preliminary data.</text>
</comment>
<dbReference type="InterPro" id="IPR013022">
    <property type="entry name" value="Xyl_isomerase-like_TIM-brl"/>
</dbReference>
<organism evidence="2 3">
    <name type="scientific">Sphingobacterium chuzhouense</name>
    <dbReference type="NCBI Taxonomy" id="1742264"/>
    <lineage>
        <taxon>Bacteria</taxon>
        <taxon>Pseudomonadati</taxon>
        <taxon>Bacteroidota</taxon>
        <taxon>Sphingobacteriia</taxon>
        <taxon>Sphingobacteriales</taxon>
        <taxon>Sphingobacteriaceae</taxon>
        <taxon>Sphingobacterium</taxon>
    </lineage>
</organism>
<dbReference type="Pfam" id="PF01261">
    <property type="entry name" value="AP_endonuc_2"/>
    <property type="match status" value="1"/>
</dbReference>
<gene>
    <name evidence="2" type="ORF">H8B21_03590</name>
</gene>
<feature type="domain" description="Xylose isomerase-like TIM barrel" evidence="1">
    <location>
        <begin position="56"/>
        <end position="296"/>
    </location>
</feature>
<dbReference type="GO" id="GO:0016853">
    <property type="term" value="F:isomerase activity"/>
    <property type="evidence" value="ECO:0007669"/>
    <property type="project" value="UniProtKB-KW"/>
</dbReference>
<evidence type="ECO:0000313" key="2">
    <source>
        <dbReference type="EMBL" id="MBD1420647.1"/>
    </source>
</evidence>
<dbReference type="RefSeq" id="WP_190312395.1">
    <property type="nucleotide sequence ID" value="NZ_JACNYL010000001.1"/>
</dbReference>
<dbReference type="Proteomes" id="UP000651112">
    <property type="component" value="Unassembled WGS sequence"/>
</dbReference>
<dbReference type="EMBL" id="JACNYL010000001">
    <property type="protein sequence ID" value="MBD1420647.1"/>
    <property type="molecule type" value="Genomic_DNA"/>
</dbReference>
<dbReference type="PANTHER" id="PTHR12110:SF53">
    <property type="entry name" value="BLR5974 PROTEIN"/>
    <property type="match status" value="1"/>
</dbReference>
<reference evidence="2 3" key="1">
    <citation type="submission" date="2020-08" db="EMBL/GenBank/DDBJ databases">
        <title>Sphingobacterium sp. DN00404 isolated from aquaculture water.</title>
        <authorList>
            <person name="Zhang M."/>
        </authorList>
    </citation>
    <scope>NUCLEOTIDE SEQUENCE [LARGE SCALE GENOMIC DNA]</scope>
    <source>
        <strain evidence="2 3">KCTC 42746</strain>
    </source>
</reference>
<keyword evidence="2" id="KW-0413">Isomerase</keyword>
<proteinExistence type="predicted"/>
<dbReference type="SUPFAM" id="SSF51658">
    <property type="entry name" value="Xylose isomerase-like"/>
    <property type="match status" value="1"/>
</dbReference>
<protein>
    <submittedName>
        <fullName evidence="2">Sugar phosphate isomerase/epimerase</fullName>
    </submittedName>
</protein>